<evidence type="ECO:0000313" key="15">
    <source>
        <dbReference type="EMBL" id="KKP31224.1"/>
    </source>
</evidence>
<dbReference type="SUPFAM" id="SSF55190">
    <property type="entry name" value="Arginyl-tRNA synthetase (ArgRS), N-terminal 'additional' domain"/>
    <property type="match status" value="1"/>
</dbReference>
<comment type="similarity">
    <text evidence="2 11 12">Belongs to the class-I aminoacyl-tRNA synthetase family.</text>
</comment>
<keyword evidence="5 11" id="KW-0436">Ligase</keyword>
<protein>
    <recommendedName>
        <fullName evidence="11">Arginine--tRNA ligase</fullName>
        <ecNumber evidence="11">6.1.1.19</ecNumber>
    </recommendedName>
    <alternativeName>
        <fullName evidence="11">Arginyl-tRNA synthetase</fullName>
        <shortName evidence="11">ArgRS</shortName>
    </alternativeName>
</protein>
<dbReference type="InterPro" id="IPR005148">
    <property type="entry name" value="Arg-tRNA-synth_N"/>
</dbReference>
<dbReference type="InterPro" id="IPR009080">
    <property type="entry name" value="tRNAsynth_Ia_anticodon-bd"/>
</dbReference>
<dbReference type="PROSITE" id="PS00178">
    <property type="entry name" value="AA_TRNA_LIGASE_I"/>
    <property type="match status" value="1"/>
</dbReference>
<comment type="subcellular location">
    <subcellularLocation>
        <location evidence="1 11">Cytoplasm</location>
    </subcellularLocation>
</comment>
<dbReference type="NCBIfam" id="TIGR00456">
    <property type="entry name" value="argS"/>
    <property type="match status" value="1"/>
</dbReference>
<dbReference type="FunFam" id="3.40.50.620:FF:000116">
    <property type="entry name" value="Arginine--tRNA ligase"/>
    <property type="match status" value="1"/>
</dbReference>
<dbReference type="GO" id="GO:0006420">
    <property type="term" value="P:arginyl-tRNA aminoacylation"/>
    <property type="evidence" value="ECO:0007669"/>
    <property type="project" value="UniProtKB-UniRule"/>
</dbReference>
<evidence type="ECO:0000256" key="3">
    <source>
        <dbReference type="ARBA" id="ARBA00011245"/>
    </source>
</evidence>
<proteinExistence type="inferred from homology"/>
<feature type="domain" description="Arginyl tRNA synthetase N-terminal" evidence="14">
    <location>
        <begin position="3"/>
        <end position="83"/>
    </location>
</feature>
<organism evidence="15 16">
    <name type="scientific">Candidatus Woesebacteria bacterium GW2011_GWC2_31_9</name>
    <dbReference type="NCBI Taxonomy" id="1618586"/>
    <lineage>
        <taxon>Bacteria</taxon>
        <taxon>Candidatus Woeseibacteriota</taxon>
    </lineage>
</organism>
<keyword evidence="7 11" id="KW-0067">ATP-binding</keyword>
<evidence type="ECO:0000256" key="1">
    <source>
        <dbReference type="ARBA" id="ARBA00004496"/>
    </source>
</evidence>
<evidence type="ECO:0000256" key="8">
    <source>
        <dbReference type="ARBA" id="ARBA00022917"/>
    </source>
</evidence>
<sequence>MKEEILNTLKEITKEEIIQIDIPENTLFGDYSSNIAMIMAKKEGKNPYTLAEEIVAKLQGKKNIKLIFEKIEVAGAGFINFYIAKDILLNNLKKVDEKYGNSDLNKGKITIVEYSSPNIAKPFTIGHLRSTIIGDAVANLLEASGWKVFRDNHLGDWGTQFGKMIYAIKTWGNEGKISKLDNPVKELVTLYVKFHEEAEKNINLEDEGRKWFKKLEEADPEAKRIWKRCIDWSFVEFDRIYKSLNVSFSKEFENGRGLGESFFVNRMSGVISELEERKLLKIGKEGAKLVFFEKDKYPPAMIIKKDGTTLYHTRDLATDKYRLEKYNPDLIINEVGSEQTLYFRQLFEMEKLLGWFKEGQRIHLGHGLYRFKEGKMSTRKGNVIWMEDVLKEAIEKATKLGSKGKISKIVAIGALKYNDLKRDPKTEIVFDWNEILNMNGNSGPYLQYTFARTRSVLFKSKSINKVYDAVNINSEEEAILRAIVHFPEVILISSSNYAPNLLCNYLFELASKFNTFYNKHSILTNENESVTSFRLNLTKSVGQIIKNGLNILGIEAPERM</sequence>
<accession>A0A0F9YI75</accession>
<comment type="caution">
    <text evidence="15">The sequence shown here is derived from an EMBL/GenBank/DDBJ whole genome shotgun (WGS) entry which is preliminary data.</text>
</comment>
<name>A0A0F9YI75_9BACT</name>
<dbReference type="HAMAP" id="MF_00123">
    <property type="entry name" value="Arg_tRNA_synth"/>
    <property type="match status" value="1"/>
</dbReference>
<evidence type="ECO:0000256" key="10">
    <source>
        <dbReference type="ARBA" id="ARBA00049339"/>
    </source>
</evidence>
<dbReference type="PANTHER" id="PTHR11956">
    <property type="entry name" value="ARGINYL-TRNA SYNTHETASE"/>
    <property type="match status" value="1"/>
</dbReference>
<dbReference type="AlphaFoldDB" id="A0A0F9YI75"/>
<comment type="subunit">
    <text evidence="3 11">Monomer.</text>
</comment>
<dbReference type="GO" id="GO:0005737">
    <property type="term" value="C:cytoplasm"/>
    <property type="evidence" value="ECO:0007669"/>
    <property type="project" value="UniProtKB-SubCell"/>
</dbReference>
<dbReference type="CDD" id="cd07956">
    <property type="entry name" value="Anticodon_Ia_Arg"/>
    <property type="match status" value="1"/>
</dbReference>
<evidence type="ECO:0000259" key="13">
    <source>
        <dbReference type="SMART" id="SM00836"/>
    </source>
</evidence>
<dbReference type="Pfam" id="PF00750">
    <property type="entry name" value="tRNA-synt_1d"/>
    <property type="match status" value="1"/>
</dbReference>
<dbReference type="Gene3D" id="3.40.50.620">
    <property type="entry name" value="HUPs"/>
    <property type="match status" value="1"/>
</dbReference>
<evidence type="ECO:0000259" key="14">
    <source>
        <dbReference type="SMART" id="SM01016"/>
    </source>
</evidence>
<dbReference type="SMART" id="SM01016">
    <property type="entry name" value="Arg_tRNA_synt_N"/>
    <property type="match status" value="1"/>
</dbReference>
<dbReference type="Pfam" id="PF05746">
    <property type="entry name" value="DALR_1"/>
    <property type="match status" value="1"/>
</dbReference>
<dbReference type="SUPFAM" id="SSF52374">
    <property type="entry name" value="Nucleotidylyl transferase"/>
    <property type="match status" value="1"/>
</dbReference>
<evidence type="ECO:0000256" key="7">
    <source>
        <dbReference type="ARBA" id="ARBA00022840"/>
    </source>
</evidence>
<keyword evidence="6 11" id="KW-0547">Nucleotide-binding</keyword>
<keyword evidence="9 11" id="KW-0030">Aminoacyl-tRNA synthetase</keyword>
<dbReference type="InterPro" id="IPR001412">
    <property type="entry name" value="aa-tRNA-synth_I_CS"/>
</dbReference>
<comment type="catalytic activity">
    <reaction evidence="10 11">
        <text>tRNA(Arg) + L-arginine + ATP = L-arginyl-tRNA(Arg) + AMP + diphosphate</text>
        <dbReference type="Rhea" id="RHEA:20301"/>
        <dbReference type="Rhea" id="RHEA-COMP:9658"/>
        <dbReference type="Rhea" id="RHEA-COMP:9673"/>
        <dbReference type="ChEBI" id="CHEBI:30616"/>
        <dbReference type="ChEBI" id="CHEBI:32682"/>
        <dbReference type="ChEBI" id="CHEBI:33019"/>
        <dbReference type="ChEBI" id="CHEBI:78442"/>
        <dbReference type="ChEBI" id="CHEBI:78513"/>
        <dbReference type="ChEBI" id="CHEBI:456215"/>
        <dbReference type="EC" id="6.1.1.19"/>
    </reaction>
</comment>
<feature type="domain" description="DALR anticodon binding" evidence="13">
    <location>
        <begin position="446"/>
        <end position="560"/>
    </location>
</feature>
<dbReference type="InterPro" id="IPR008909">
    <property type="entry name" value="DALR_anticod-bd"/>
</dbReference>
<dbReference type="Proteomes" id="UP000034803">
    <property type="component" value="Unassembled WGS sequence"/>
</dbReference>
<evidence type="ECO:0000256" key="5">
    <source>
        <dbReference type="ARBA" id="ARBA00022598"/>
    </source>
</evidence>
<dbReference type="FunFam" id="1.10.730.10:FF:000006">
    <property type="entry name" value="Arginyl-tRNA synthetase 2, mitochondrial"/>
    <property type="match status" value="1"/>
</dbReference>
<dbReference type="Gene3D" id="3.30.1360.70">
    <property type="entry name" value="Arginyl tRNA synthetase N-terminal domain"/>
    <property type="match status" value="1"/>
</dbReference>
<gene>
    <name evidence="11" type="primary">argS</name>
    <name evidence="15" type="ORF">UR21_C0013G0018</name>
</gene>
<evidence type="ECO:0000256" key="2">
    <source>
        <dbReference type="ARBA" id="ARBA00005594"/>
    </source>
</evidence>
<dbReference type="Pfam" id="PF03485">
    <property type="entry name" value="Arg_tRNA_synt_N"/>
    <property type="match status" value="1"/>
</dbReference>
<dbReference type="PATRIC" id="fig|1618586.3.peg.699"/>
<evidence type="ECO:0000313" key="16">
    <source>
        <dbReference type="Proteomes" id="UP000034803"/>
    </source>
</evidence>
<keyword evidence="4 11" id="KW-0963">Cytoplasm</keyword>
<dbReference type="InterPro" id="IPR001278">
    <property type="entry name" value="Arg-tRNA-ligase"/>
</dbReference>
<dbReference type="SUPFAM" id="SSF47323">
    <property type="entry name" value="Anticodon-binding domain of a subclass of class I aminoacyl-tRNA synthetases"/>
    <property type="match status" value="1"/>
</dbReference>
<dbReference type="PRINTS" id="PR01038">
    <property type="entry name" value="TRNASYNTHARG"/>
</dbReference>
<feature type="short sequence motif" description="'HIGH' region" evidence="11">
    <location>
        <begin position="117"/>
        <end position="127"/>
    </location>
</feature>
<dbReference type="SMART" id="SM00836">
    <property type="entry name" value="DALR_1"/>
    <property type="match status" value="1"/>
</dbReference>
<dbReference type="GO" id="GO:0004814">
    <property type="term" value="F:arginine-tRNA ligase activity"/>
    <property type="evidence" value="ECO:0007669"/>
    <property type="project" value="UniProtKB-UniRule"/>
</dbReference>
<dbReference type="InterPro" id="IPR036695">
    <property type="entry name" value="Arg-tRNA-synth_N_sf"/>
</dbReference>
<dbReference type="EC" id="6.1.1.19" evidence="11"/>
<keyword evidence="8 11" id="KW-0648">Protein biosynthesis</keyword>
<dbReference type="PANTHER" id="PTHR11956:SF5">
    <property type="entry name" value="ARGININE--TRNA LIGASE, CYTOPLASMIC"/>
    <property type="match status" value="1"/>
</dbReference>
<dbReference type="InterPro" id="IPR035684">
    <property type="entry name" value="ArgRS_core"/>
</dbReference>
<evidence type="ECO:0000256" key="4">
    <source>
        <dbReference type="ARBA" id="ARBA00022490"/>
    </source>
</evidence>
<reference evidence="15 16" key="1">
    <citation type="journal article" date="2015" name="Nature">
        <title>rRNA introns, odd ribosomes, and small enigmatic genomes across a large radiation of phyla.</title>
        <authorList>
            <person name="Brown C.T."/>
            <person name="Hug L.A."/>
            <person name="Thomas B.C."/>
            <person name="Sharon I."/>
            <person name="Castelle C.J."/>
            <person name="Singh A."/>
            <person name="Wilkins M.J."/>
            <person name="Williams K.H."/>
            <person name="Banfield J.F."/>
        </authorList>
    </citation>
    <scope>NUCLEOTIDE SEQUENCE [LARGE SCALE GENOMIC DNA]</scope>
</reference>
<dbReference type="Gene3D" id="1.10.730.10">
    <property type="entry name" value="Isoleucyl-tRNA Synthetase, Domain 1"/>
    <property type="match status" value="1"/>
</dbReference>
<evidence type="ECO:0000256" key="9">
    <source>
        <dbReference type="ARBA" id="ARBA00023146"/>
    </source>
</evidence>
<evidence type="ECO:0000256" key="6">
    <source>
        <dbReference type="ARBA" id="ARBA00022741"/>
    </source>
</evidence>
<dbReference type="InterPro" id="IPR014729">
    <property type="entry name" value="Rossmann-like_a/b/a_fold"/>
</dbReference>
<evidence type="ECO:0000256" key="11">
    <source>
        <dbReference type="HAMAP-Rule" id="MF_00123"/>
    </source>
</evidence>
<evidence type="ECO:0000256" key="12">
    <source>
        <dbReference type="RuleBase" id="RU363038"/>
    </source>
</evidence>
<dbReference type="EMBL" id="LBOI01000013">
    <property type="protein sequence ID" value="KKP31224.1"/>
    <property type="molecule type" value="Genomic_DNA"/>
</dbReference>
<dbReference type="GO" id="GO:0005524">
    <property type="term" value="F:ATP binding"/>
    <property type="evidence" value="ECO:0007669"/>
    <property type="project" value="UniProtKB-UniRule"/>
</dbReference>